<keyword evidence="3" id="KW-0813">Transport</keyword>
<keyword evidence="7" id="KW-1278">Translocase</keyword>
<keyword evidence="8 11" id="KW-1133">Transmembrane helix</keyword>
<dbReference type="GO" id="GO:0016651">
    <property type="term" value="F:oxidoreductase activity, acting on NAD(P)H"/>
    <property type="evidence" value="ECO:0007669"/>
    <property type="project" value="InterPro"/>
</dbReference>
<dbReference type="AlphaFoldDB" id="A0A381PUA8"/>
<feature type="transmembrane region" description="Helical" evidence="11">
    <location>
        <begin position="60"/>
        <end position="81"/>
    </location>
</feature>
<keyword evidence="9" id="KW-0520">NAD</keyword>
<evidence type="ECO:0000256" key="5">
    <source>
        <dbReference type="ARBA" id="ARBA00022692"/>
    </source>
</evidence>
<organism evidence="12">
    <name type="scientific">marine metagenome</name>
    <dbReference type="NCBI Taxonomy" id="408172"/>
    <lineage>
        <taxon>unclassified sequences</taxon>
        <taxon>metagenomes</taxon>
        <taxon>ecological metagenomes</taxon>
    </lineage>
</organism>
<dbReference type="InterPro" id="IPR023043">
    <property type="entry name" value="NAD(P)H_OxRDtase_bac/plastid"/>
</dbReference>
<feature type="transmembrane region" description="Helical" evidence="11">
    <location>
        <begin position="6"/>
        <end position="30"/>
    </location>
</feature>
<dbReference type="InterPro" id="IPR000440">
    <property type="entry name" value="NADH_UbQ/plastoQ_OxRdtase_su3"/>
</dbReference>
<dbReference type="Pfam" id="PF00507">
    <property type="entry name" value="Oxidored_q4"/>
    <property type="match status" value="1"/>
</dbReference>
<comment type="subcellular location">
    <subcellularLocation>
        <location evidence="1">Membrane</location>
        <topology evidence="1">Multi-pass membrane protein</topology>
    </subcellularLocation>
</comment>
<feature type="transmembrane region" description="Helical" evidence="11">
    <location>
        <begin position="87"/>
        <end position="111"/>
    </location>
</feature>
<dbReference type="Gene3D" id="1.20.58.1610">
    <property type="entry name" value="NADH:ubiquinone/plastoquinone oxidoreductase, chain 3"/>
    <property type="match status" value="1"/>
</dbReference>
<sequence length="162" mass="17909">VLGQYLPIVLLLFLTVLFAAVSFMVSRLLAPRSPNDRKAAPYECGIIPGRETPERFPVRFFLVAMIFIVFDIEIIFFYPWAIAHRSIGLYGLVAVLIFSAAVFESFVYLIGNGALEWGPVRRLRTGDAMSANRTASSTIRRVGVREVGLEGRRVGGSRGEAA</sequence>
<evidence type="ECO:0000256" key="8">
    <source>
        <dbReference type="ARBA" id="ARBA00022989"/>
    </source>
</evidence>
<keyword evidence="5 11" id="KW-0812">Transmembrane</keyword>
<dbReference type="PANTHER" id="PTHR11058:SF22">
    <property type="entry name" value="NADH-QUINONE OXIDOREDUCTASE SUBUNIT A"/>
    <property type="match status" value="1"/>
</dbReference>
<evidence type="ECO:0008006" key="13">
    <source>
        <dbReference type="Google" id="ProtNLM"/>
    </source>
</evidence>
<dbReference type="InterPro" id="IPR038430">
    <property type="entry name" value="NDAH_ubi_oxred_su3_sf"/>
</dbReference>
<dbReference type="GO" id="GO:0008137">
    <property type="term" value="F:NADH dehydrogenase (ubiquinone) activity"/>
    <property type="evidence" value="ECO:0007669"/>
    <property type="project" value="InterPro"/>
</dbReference>
<evidence type="ECO:0000256" key="9">
    <source>
        <dbReference type="ARBA" id="ARBA00023027"/>
    </source>
</evidence>
<feature type="non-terminal residue" evidence="12">
    <location>
        <position position="1"/>
    </location>
</feature>
<proteinExistence type="inferred from homology"/>
<keyword evidence="4" id="KW-1003">Cell membrane</keyword>
<evidence type="ECO:0000256" key="11">
    <source>
        <dbReference type="SAM" id="Phobius"/>
    </source>
</evidence>
<keyword evidence="6" id="KW-0874">Quinone</keyword>
<dbReference type="PANTHER" id="PTHR11058">
    <property type="entry name" value="NADH-UBIQUINONE OXIDOREDUCTASE CHAIN 3"/>
    <property type="match status" value="1"/>
</dbReference>
<evidence type="ECO:0000256" key="3">
    <source>
        <dbReference type="ARBA" id="ARBA00022448"/>
    </source>
</evidence>
<evidence type="ECO:0000256" key="4">
    <source>
        <dbReference type="ARBA" id="ARBA00022475"/>
    </source>
</evidence>
<keyword evidence="10 11" id="KW-0472">Membrane</keyword>
<comment type="similarity">
    <text evidence="2">Belongs to the complex I subunit 3 family.</text>
</comment>
<dbReference type="GO" id="GO:0030964">
    <property type="term" value="C:NADH dehydrogenase complex"/>
    <property type="evidence" value="ECO:0007669"/>
    <property type="project" value="TreeGrafter"/>
</dbReference>
<reference evidence="12" key="1">
    <citation type="submission" date="2018-05" db="EMBL/GenBank/DDBJ databases">
        <authorList>
            <person name="Lanie J.A."/>
            <person name="Ng W.-L."/>
            <person name="Kazmierczak K.M."/>
            <person name="Andrzejewski T.M."/>
            <person name="Davidsen T.M."/>
            <person name="Wayne K.J."/>
            <person name="Tettelin H."/>
            <person name="Glass J.I."/>
            <person name="Rusch D."/>
            <person name="Podicherti R."/>
            <person name="Tsui H.-C.T."/>
            <person name="Winkler M.E."/>
        </authorList>
    </citation>
    <scope>NUCLEOTIDE SEQUENCE</scope>
</reference>
<evidence type="ECO:0000256" key="10">
    <source>
        <dbReference type="ARBA" id="ARBA00023136"/>
    </source>
</evidence>
<evidence type="ECO:0000256" key="7">
    <source>
        <dbReference type="ARBA" id="ARBA00022967"/>
    </source>
</evidence>
<name>A0A381PUA8_9ZZZZ</name>
<evidence type="ECO:0000256" key="1">
    <source>
        <dbReference type="ARBA" id="ARBA00004141"/>
    </source>
</evidence>
<accession>A0A381PUA8</accession>
<dbReference type="EMBL" id="UINC01001096">
    <property type="protein sequence ID" value="SUZ70642.1"/>
    <property type="molecule type" value="Genomic_DNA"/>
</dbReference>
<protein>
    <recommendedName>
        <fullName evidence="13">NADH-quinone oxidoreductase subunit</fullName>
    </recommendedName>
</protein>
<dbReference type="GO" id="GO:0048038">
    <property type="term" value="F:quinone binding"/>
    <property type="evidence" value="ECO:0007669"/>
    <property type="project" value="UniProtKB-KW"/>
</dbReference>
<dbReference type="HAMAP" id="MF_01394">
    <property type="entry name" value="NDH1_NuoA"/>
    <property type="match status" value="1"/>
</dbReference>
<gene>
    <name evidence="12" type="ORF">METZ01_LOCUS23496</name>
</gene>
<evidence type="ECO:0000256" key="6">
    <source>
        <dbReference type="ARBA" id="ARBA00022719"/>
    </source>
</evidence>
<evidence type="ECO:0000313" key="12">
    <source>
        <dbReference type="EMBL" id="SUZ70642.1"/>
    </source>
</evidence>
<evidence type="ECO:0000256" key="2">
    <source>
        <dbReference type="ARBA" id="ARBA00008472"/>
    </source>
</evidence>